<dbReference type="SUPFAM" id="SSF48403">
    <property type="entry name" value="Ankyrin repeat"/>
    <property type="match status" value="1"/>
</dbReference>
<dbReference type="AlphaFoldDB" id="A0A200Q4L1"/>
<dbReference type="PROSITE" id="PS50297">
    <property type="entry name" value="ANK_REP_REGION"/>
    <property type="match status" value="2"/>
</dbReference>
<dbReference type="Gene3D" id="1.25.40.20">
    <property type="entry name" value="Ankyrin repeat-containing domain"/>
    <property type="match status" value="3"/>
</dbReference>
<dbReference type="OMA" id="QFNTICI"/>
<reference evidence="5 6" key="1">
    <citation type="journal article" date="2017" name="Mol. Plant">
        <title>The Genome of Medicinal Plant Macleaya cordata Provides New Insights into Benzylisoquinoline Alkaloids Metabolism.</title>
        <authorList>
            <person name="Liu X."/>
            <person name="Liu Y."/>
            <person name="Huang P."/>
            <person name="Ma Y."/>
            <person name="Qing Z."/>
            <person name="Tang Q."/>
            <person name="Cao H."/>
            <person name="Cheng P."/>
            <person name="Zheng Y."/>
            <person name="Yuan Z."/>
            <person name="Zhou Y."/>
            <person name="Liu J."/>
            <person name="Tang Z."/>
            <person name="Zhuo Y."/>
            <person name="Zhang Y."/>
            <person name="Yu L."/>
            <person name="Huang J."/>
            <person name="Yang P."/>
            <person name="Peng Q."/>
            <person name="Zhang J."/>
            <person name="Jiang W."/>
            <person name="Zhang Z."/>
            <person name="Lin K."/>
            <person name="Ro D.K."/>
            <person name="Chen X."/>
            <person name="Xiong X."/>
            <person name="Shang Y."/>
            <person name="Huang S."/>
            <person name="Zeng J."/>
        </authorList>
    </citation>
    <scope>NUCLEOTIDE SEQUENCE [LARGE SCALE GENOMIC DNA]</scope>
    <source>
        <strain evidence="6">cv. BLH2017</strain>
        <tissue evidence="5">Root</tissue>
    </source>
</reference>
<evidence type="ECO:0000256" key="3">
    <source>
        <dbReference type="PROSITE-ProRule" id="PRU00023"/>
    </source>
</evidence>
<evidence type="ECO:0000313" key="5">
    <source>
        <dbReference type="EMBL" id="OVA05327.1"/>
    </source>
</evidence>
<dbReference type="InterPro" id="IPR036770">
    <property type="entry name" value="Ankyrin_rpt-contain_sf"/>
</dbReference>
<feature type="repeat" description="ANK" evidence="3">
    <location>
        <begin position="133"/>
        <end position="155"/>
    </location>
</feature>
<organism evidence="5 6">
    <name type="scientific">Macleaya cordata</name>
    <name type="common">Five-seeded plume-poppy</name>
    <name type="synonym">Bocconia cordata</name>
    <dbReference type="NCBI Taxonomy" id="56857"/>
    <lineage>
        <taxon>Eukaryota</taxon>
        <taxon>Viridiplantae</taxon>
        <taxon>Streptophyta</taxon>
        <taxon>Embryophyta</taxon>
        <taxon>Tracheophyta</taxon>
        <taxon>Spermatophyta</taxon>
        <taxon>Magnoliopsida</taxon>
        <taxon>Ranunculales</taxon>
        <taxon>Papaveraceae</taxon>
        <taxon>Papaveroideae</taxon>
        <taxon>Macleaya</taxon>
    </lineage>
</organism>
<dbReference type="PANTHER" id="PTHR24186">
    <property type="entry name" value="PROTEIN PHOSPHATASE 1 REGULATORY SUBUNIT"/>
    <property type="match status" value="1"/>
</dbReference>
<evidence type="ECO:0000256" key="1">
    <source>
        <dbReference type="ARBA" id="ARBA00022737"/>
    </source>
</evidence>
<dbReference type="OrthoDB" id="303876at2759"/>
<dbReference type="Pfam" id="PF12796">
    <property type="entry name" value="Ank_2"/>
    <property type="match status" value="4"/>
</dbReference>
<evidence type="ECO:0000313" key="6">
    <source>
        <dbReference type="Proteomes" id="UP000195402"/>
    </source>
</evidence>
<comment type="caution">
    <text evidence="5">The sequence shown here is derived from an EMBL/GenBank/DDBJ whole genome shotgun (WGS) entry which is preliminary data.</text>
</comment>
<dbReference type="STRING" id="56857.A0A200Q4L1"/>
<dbReference type="EMBL" id="MVGT01003118">
    <property type="protein sequence ID" value="OVA05327.1"/>
    <property type="molecule type" value="Genomic_DNA"/>
</dbReference>
<feature type="repeat" description="ANK" evidence="3">
    <location>
        <begin position="67"/>
        <end position="90"/>
    </location>
</feature>
<feature type="region of interest" description="Disordered" evidence="4">
    <location>
        <begin position="98"/>
        <end position="118"/>
    </location>
</feature>
<dbReference type="InterPro" id="IPR002110">
    <property type="entry name" value="Ankyrin_rpt"/>
</dbReference>
<evidence type="ECO:0000256" key="4">
    <source>
        <dbReference type="SAM" id="MobiDB-lite"/>
    </source>
</evidence>
<accession>A0A200Q4L1</accession>
<evidence type="ECO:0000256" key="2">
    <source>
        <dbReference type="ARBA" id="ARBA00023043"/>
    </source>
</evidence>
<dbReference type="PROSITE" id="PS50088">
    <property type="entry name" value="ANK_REPEAT"/>
    <property type="match status" value="2"/>
</dbReference>
<dbReference type="SMART" id="SM00248">
    <property type="entry name" value="ANK"/>
    <property type="match status" value="8"/>
</dbReference>
<sequence>MDSSLFRALASGDVDGLKQLIASNEDLLLQITTSKNTTLHIAVQFNTICIEEVCKRCPLMLLEQNLEGDTPLHVASRLGLDGVVQYLINHAQIHQDDVEKGLGRGGSTDLAERSSSTPPTTLLQQLVRVANKENDTVLHEAVRNGQFPVVQLLIEADPTFEYFANNAGETPLYLAIKDGFSHVVNWILDKCPSSAHGGPGGRTALHAAALLTQDSVIRKVLLEKKPNIFKEVDEYECSALHYAAFCGNVNMVVELLDIDVDRSVAYMLDKDGKTALHHVASNTNAINPNHVQVIEAVTQRCPDCWEMLDNNGQNFFHVATENGRLDVILYVLAMKSKMMEQFINKKDKDGNTPFHLVVKSGSGDCWRTLIANNRVNTRAIDKRMSLQLTTLRTWFQNMTKDHLLQLR</sequence>
<name>A0A200Q4L1_MACCD</name>
<proteinExistence type="predicted"/>
<dbReference type="GO" id="GO:0005886">
    <property type="term" value="C:plasma membrane"/>
    <property type="evidence" value="ECO:0007669"/>
    <property type="project" value="TreeGrafter"/>
</dbReference>
<dbReference type="InParanoid" id="A0A200Q4L1"/>
<keyword evidence="6" id="KW-1185">Reference proteome</keyword>
<dbReference type="PANTHER" id="PTHR24186:SF50">
    <property type="entry name" value="ANKYRIN REPEAT-CONTAINING PROTEIN ITN1-LIKE ISOFORM X1"/>
    <property type="match status" value="1"/>
</dbReference>
<keyword evidence="2 3" id="KW-0040">ANK repeat</keyword>
<keyword evidence="1" id="KW-0677">Repeat</keyword>
<gene>
    <name evidence="5" type="ORF">BVC80_441g77</name>
</gene>
<protein>
    <submittedName>
        <fullName evidence="5">Ankyrin repeat</fullName>
    </submittedName>
</protein>
<dbReference type="Proteomes" id="UP000195402">
    <property type="component" value="Unassembled WGS sequence"/>
</dbReference>